<gene>
    <name evidence="1" type="ORF">BDN72DRAFT_865476</name>
</gene>
<organism evidence="1 2">
    <name type="scientific">Pluteus cervinus</name>
    <dbReference type="NCBI Taxonomy" id="181527"/>
    <lineage>
        <taxon>Eukaryota</taxon>
        <taxon>Fungi</taxon>
        <taxon>Dikarya</taxon>
        <taxon>Basidiomycota</taxon>
        <taxon>Agaricomycotina</taxon>
        <taxon>Agaricomycetes</taxon>
        <taxon>Agaricomycetidae</taxon>
        <taxon>Agaricales</taxon>
        <taxon>Pluteineae</taxon>
        <taxon>Pluteaceae</taxon>
        <taxon>Pluteus</taxon>
    </lineage>
</organism>
<sequence length="371" mass="41840">MKITSTTTASEETIEGVAEIPRINSTDSRVERIRNHWLTSTPISHREVSSGLPFHNSYQTLLEDFHLRRRSVIWQESESISQMQVHSECISSMAANCVARRHKQMIPLLDWRLLQGPMGSREQMNRYAKRDPIFVASLVSKRNPVGSNLDQMLSWLSETIINVQKLCTQPMLLITLNAEMTYIGEEIKLPASWRIDISIVETGYTTRIPRYQQLHDPIRPRPPTFPPPRSVPVSTANPSSSNNKQLIPKKKSSPKLGPTPPSVLPLPNVKPGSGVSRIPRHKDTFSRPVIPSSSSEELTIRWKTSWDSGGVGGFLVTRCNGLVSSTQYEETSDVYLGSHSLFFDTLFDLRDAKEKGALKQIRSSQLRDNIK</sequence>
<reference evidence="1 2" key="1">
    <citation type="journal article" date="2019" name="Nat. Ecol. Evol.">
        <title>Megaphylogeny resolves global patterns of mushroom evolution.</title>
        <authorList>
            <person name="Varga T."/>
            <person name="Krizsan K."/>
            <person name="Foldi C."/>
            <person name="Dima B."/>
            <person name="Sanchez-Garcia M."/>
            <person name="Sanchez-Ramirez S."/>
            <person name="Szollosi G.J."/>
            <person name="Szarkandi J.G."/>
            <person name="Papp V."/>
            <person name="Albert L."/>
            <person name="Andreopoulos W."/>
            <person name="Angelini C."/>
            <person name="Antonin V."/>
            <person name="Barry K.W."/>
            <person name="Bougher N.L."/>
            <person name="Buchanan P."/>
            <person name="Buyck B."/>
            <person name="Bense V."/>
            <person name="Catcheside P."/>
            <person name="Chovatia M."/>
            <person name="Cooper J."/>
            <person name="Damon W."/>
            <person name="Desjardin D."/>
            <person name="Finy P."/>
            <person name="Geml J."/>
            <person name="Haridas S."/>
            <person name="Hughes K."/>
            <person name="Justo A."/>
            <person name="Karasinski D."/>
            <person name="Kautmanova I."/>
            <person name="Kiss B."/>
            <person name="Kocsube S."/>
            <person name="Kotiranta H."/>
            <person name="LaButti K.M."/>
            <person name="Lechner B.E."/>
            <person name="Liimatainen K."/>
            <person name="Lipzen A."/>
            <person name="Lukacs Z."/>
            <person name="Mihaltcheva S."/>
            <person name="Morgado L.N."/>
            <person name="Niskanen T."/>
            <person name="Noordeloos M.E."/>
            <person name="Ohm R.A."/>
            <person name="Ortiz-Santana B."/>
            <person name="Ovrebo C."/>
            <person name="Racz N."/>
            <person name="Riley R."/>
            <person name="Savchenko A."/>
            <person name="Shiryaev A."/>
            <person name="Soop K."/>
            <person name="Spirin V."/>
            <person name="Szebenyi C."/>
            <person name="Tomsovsky M."/>
            <person name="Tulloss R.E."/>
            <person name="Uehling J."/>
            <person name="Grigoriev I.V."/>
            <person name="Vagvolgyi C."/>
            <person name="Papp T."/>
            <person name="Martin F.M."/>
            <person name="Miettinen O."/>
            <person name="Hibbett D.S."/>
            <person name="Nagy L.G."/>
        </authorList>
    </citation>
    <scope>NUCLEOTIDE SEQUENCE [LARGE SCALE GENOMIC DNA]</scope>
    <source>
        <strain evidence="1 2">NL-1719</strain>
    </source>
</reference>
<dbReference type="EMBL" id="ML209099">
    <property type="protein sequence ID" value="TFK59037.1"/>
    <property type="molecule type" value="Genomic_DNA"/>
</dbReference>
<proteinExistence type="predicted"/>
<accession>A0ACD3A0A2</accession>
<name>A0ACD3A0A2_9AGAR</name>
<keyword evidence="2" id="KW-1185">Reference proteome</keyword>
<protein>
    <submittedName>
        <fullName evidence="1">Uncharacterized protein</fullName>
    </submittedName>
</protein>
<dbReference type="Proteomes" id="UP000308600">
    <property type="component" value="Unassembled WGS sequence"/>
</dbReference>
<evidence type="ECO:0000313" key="1">
    <source>
        <dbReference type="EMBL" id="TFK59037.1"/>
    </source>
</evidence>
<evidence type="ECO:0000313" key="2">
    <source>
        <dbReference type="Proteomes" id="UP000308600"/>
    </source>
</evidence>